<keyword evidence="2" id="KW-1185">Reference proteome</keyword>
<comment type="caution">
    <text evidence="1">The sequence shown here is derived from an EMBL/GenBank/DDBJ whole genome shotgun (WGS) entry which is preliminary data.</text>
</comment>
<evidence type="ECO:0000313" key="2">
    <source>
        <dbReference type="Proteomes" id="UP000298493"/>
    </source>
</evidence>
<sequence>MDGPLEVINGILMAFPSENNGLRQKDSCKIRVTGFRSNTSVPESQGMADLPLFILEHRHACVYYHLTFRDRIGGSFDNSPNCMGSRAAVPTTFAKNPGSEREHLELLPAFDDCFSLRWTGICSIAGRQIPRRPQRQTNR</sequence>
<dbReference type="EMBL" id="SNSC02000004">
    <property type="protein sequence ID" value="TID24905.1"/>
    <property type="molecule type" value="Genomic_DNA"/>
</dbReference>
<protein>
    <submittedName>
        <fullName evidence="1">Uncharacterized protein</fullName>
    </submittedName>
</protein>
<name>A0A4Z1P8T1_9PEZI</name>
<gene>
    <name evidence="1" type="ORF">E6O75_ATG04110</name>
</gene>
<organism evidence="1 2">
    <name type="scientific">Venturia nashicola</name>
    <dbReference type="NCBI Taxonomy" id="86259"/>
    <lineage>
        <taxon>Eukaryota</taxon>
        <taxon>Fungi</taxon>
        <taxon>Dikarya</taxon>
        <taxon>Ascomycota</taxon>
        <taxon>Pezizomycotina</taxon>
        <taxon>Dothideomycetes</taxon>
        <taxon>Pleosporomycetidae</taxon>
        <taxon>Venturiales</taxon>
        <taxon>Venturiaceae</taxon>
        <taxon>Venturia</taxon>
    </lineage>
</organism>
<reference evidence="1 2" key="1">
    <citation type="submission" date="2019-04" db="EMBL/GenBank/DDBJ databases">
        <title>High contiguity whole genome sequence and gene annotation resource for two Venturia nashicola isolates.</title>
        <authorList>
            <person name="Prokchorchik M."/>
            <person name="Won K."/>
            <person name="Lee Y."/>
            <person name="Choi E.D."/>
            <person name="Segonzac C."/>
            <person name="Sohn K.H."/>
        </authorList>
    </citation>
    <scope>NUCLEOTIDE SEQUENCE [LARGE SCALE GENOMIC DNA]</scope>
    <source>
        <strain evidence="1 2">PRI2</strain>
    </source>
</reference>
<accession>A0A4Z1P8T1</accession>
<dbReference type="Proteomes" id="UP000298493">
    <property type="component" value="Unassembled WGS sequence"/>
</dbReference>
<dbReference type="AlphaFoldDB" id="A0A4Z1P8T1"/>
<proteinExistence type="predicted"/>
<evidence type="ECO:0000313" key="1">
    <source>
        <dbReference type="EMBL" id="TID24905.1"/>
    </source>
</evidence>